<dbReference type="AlphaFoldDB" id="A0AAW0F069"/>
<feature type="signal peptide" evidence="1">
    <location>
        <begin position="1"/>
        <end position="25"/>
    </location>
</feature>
<accession>A0AAW0F069</accession>
<dbReference type="Proteomes" id="UP001430356">
    <property type="component" value="Unassembled WGS sequence"/>
</dbReference>
<evidence type="ECO:0000256" key="1">
    <source>
        <dbReference type="SAM" id="SignalP"/>
    </source>
</evidence>
<comment type="caution">
    <text evidence="2">The sequence shown here is derived from an EMBL/GenBank/DDBJ whole genome shotgun (WGS) entry which is preliminary data.</text>
</comment>
<organism evidence="2 3">
    <name type="scientific">Novymonas esmeraldas</name>
    <dbReference type="NCBI Taxonomy" id="1808958"/>
    <lineage>
        <taxon>Eukaryota</taxon>
        <taxon>Discoba</taxon>
        <taxon>Euglenozoa</taxon>
        <taxon>Kinetoplastea</taxon>
        <taxon>Metakinetoplastina</taxon>
        <taxon>Trypanosomatida</taxon>
        <taxon>Trypanosomatidae</taxon>
        <taxon>Novymonas</taxon>
    </lineage>
</organism>
<dbReference type="EMBL" id="JAECZO010000218">
    <property type="protein sequence ID" value="KAK7199131.1"/>
    <property type="molecule type" value="Genomic_DNA"/>
</dbReference>
<keyword evidence="1" id="KW-0732">Signal</keyword>
<feature type="chain" id="PRO_5043339907" description="Surface antigen-like protein" evidence="1">
    <location>
        <begin position="26"/>
        <end position="127"/>
    </location>
</feature>
<keyword evidence="3" id="KW-1185">Reference proteome</keyword>
<proteinExistence type="predicted"/>
<evidence type="ECO:0000313" key="2">
    <source>
        <dbReference type="EMBL" id="KAK7199131.1"/>
    </source>
</evidence>
<evidence type="ECO:0000313" key="3">
    <source>
        <dbReference type="Proteomes" id="UP001430356"/>
    </source>
</evidence>
<sequence length="127" mass="13394">MTAMFRRVALLVLVVALVAASAARAASCPENCGACVFGRCITCKNGYYVRNNTCTPCEAAHCVFCSAVGMCTECEKGFHITYTNQTANGTDVNLWGICRPINGAAFLTTHNMVAVMLAAVAYLALAA</sequence>
<evidence type="ECO:0008006" key="4">
    <source>
        <dbReference type="Google" id="ProtNLM"/>
    </source>
</evidence>
<reference evidence="2 3" key="1">
    <citation type="journal article" date="2021" name="MBio">
        <title>A New Model Trypanosomatid, Novymonas esmeraldas: Genomic Perception of Its 'Candidatus Pandoraea novymonadis' Endosymbiont.</title>
        <authorList>
            <person name="Zakharova A."/>
            <person name="Saura A."/>
            <person name="Butenko A."/>
            <person name="Podesvova L."/>
            <person name="Warmusova S."/>
            <person name="Kostygov A.Y."/>
            <person name="Nenarokova A."/>
            <person name="Lukes J."/>
            <person name="Opperdoes F.R."/>
            <person name="Yurchenko V."/>
        </authorList>
    </citation>
    <scope>NUCLEOTIDE SEQUENCE [LARGE SCALE GENOMIC DNA]</scope>
    <source>
        <strain evidence="2 3">E262AT.01</strain>
    </source>
</reference>
<name>A0AAW0F069_9TRYP</name>
<protein>
    <recommendedName>
        <fullName evidence="4">Surface antigen-like protein</fullName>
    </recommendedName>
</protein>
<dbReference type="SUPFAM" id="SSF57184">
    <property type="entry name" value="Growth factor receptor domain"/>
    <property type="match status" value="1"/>
</dbReference>
<dbReference type="InterPro" id="IPR009030">
    <property type="entry name" value="Growth_fac_rcpt_cys_sf"/>
</dbReference>
<gene>
    <name evidence="2" type="ORF">NESM_000882700</name>
</gene>